<dbReference type="PANTHER" id="PTHR43808">
    <property type="entry name" value="ACETYLORNITHINE DEACETYLASE"/>
    <property type="match status" value="1"/>
</dbReference>
<keyword evidence="5" id="KW-0732">Signal</keyword>
<feature type="domain" description="Peptidase M20 dimerisation" evidence="6">
    <location>
        <begin position="238"/>
        <end position="336"/>
    </location>
</feature>
<dbReference type="GO" id="GO:0016787">
    <property type="term" value="F:hydrolase activity"/>
    <property type="evidence" value="ECO:0007669"/>
    <property type="project" value="UniProtKB-KW"/>
</dbReference>
<dbReference type="Gene3D" id="3.40.630.10">
    <property type="entry name" value="Zn peptidases"/>
    <property type="match status" value="1"/>
</dbReference>
<name>A0A0R2SIA4_9GAMM</name>
<dbReference type="InterPro" id="IPR017150">
    <property type="entry name" value="Pept_M20_glutamate_carboxypep"/>
</dbReference>
<evidence type="ECO:0000313" key="7">
    <source>
        <dbReference type="EMBL" id="KRO72314.1"/>
    </source>
</evidence>
<evidence type="ECO:0000256" key="4">
    <source>
        <dbReference type="PIRSR" id="PIRSR037238-1"/>
    </source>
</evidence>
<evidence type="ECO:0000313" key="8">
    <source>
        <dbReference type="Proteomes" id="UP000051934"/>
    </source>
</evidence>
<accession>A0A0R2SIA4</accession>
<dbReference type="InterPro" id="IPR002933">
    <property type="entry name" value="Peptidase_M20"/>
</dbReference>
<feature type="active site" evidence="4">
    <location>
        <position position="143"/>
    </location>
</feature>
<keyword evidence="2" id="KW-0378">Hydrolase</keyword>
<proteinExistence type="predicted"/>
<dbReference type="SUPFAM" id="SSF55031">
    <property type="entry name" value="Bacterial exopeptidase dimerisation domain"/>
    <property type="match status" value="1"/>
</dbReference>
<dbReference type="InterPro" id="IPR036264">
    <property type="entry name" value="Bact_exopeptidase_dim_dom"/>
</dbReference>
<dbReference type="PIRSF" id="PIRSF037238">
    <property type="entry name" value="Carboxypeptidase_G2"/>
    <property type="match status" value="1"/>
</dbReference>
<dbReference type="EMBL" id="LIBB01000079">
    <property type="protein sequence ID" value="KRO72314.1"/>
    <property type="molecule type" value="Genomic_DNA"/>
</dbReference>
<keyword evidence="1" id="KW-0479">Metal-binding</keyword>
<evidence type="ECO:0000259" key="6">
    <source>
        <dbReference type="Pfam" id="PF07687"/>
    </source>
</evidence>
<dbReference type="PANTHER" id="PTHR43808:SF9">
    <property type="entry name" value="BLL0789 PROTEIN"/>
    <property type="match status" value="1"/>
</dbReference>
<feature type="active site" description="Proton acceptor" evidence="4">
    <location>
        <position position="203"/>
    </location>
</feature>
<dbReference type="Proteomes" id="UP000051934">
    <property type="component" value="Unassembled WGS sequence"/>
</dbReference>
<dbReference type="Gene3D" id="3.30.70.360">
    <property type="match status" value="1"/>
</dbReference>
<evidence type="ECO:0000256" key="3">
    <source>
        <dbReference type="ARBA" id="ARBA00023285"/>
    </source>
</evidence>
<comment type="caution">
    <text evidence="7">The sequence shown here is derived from an EMBL/GenBank/DDBJ whole genome shotgun (WGS) entry which is preliminary data.</text>
</comment>
<sequence length="444" mass="47708">MHRSSTRRLHGIPLRLLSASLLFTQALLIQTGAAQSAMVESALSTQEREMVSWVADQEDDMVTLLERLTNINTGTLNKAGVAEVIGLLNTELLQLGFDSRTLAGDVIEMPSCPGSEYTIDVADHLLATKSGEGKRMLMIGHVDTVFPVDSPFQTFSRDGDTAYGPGVSDMKGGLVVMLYALKALNHFGELADKAISILLNSDEEIGSLSSRKYVEQQAALHDFGLVYESSGNNRLTRARKGLGQARFVVNGRASHAGGAHQQGRSAIKELAYKIVQIENMTDYESGVTVNVGVINGGEARNTIAPCAEALVDLRYPEPQQGLDAVKRWEEIFGSVYSYPVDSGELSTNSWTSLHRPPKIPTEESDALLNRTIAIGRLLGQEFTVTDSGGGTDGSLTQAVGLPTLDSLGSDGTGAHSKREQGRISSLVERAQLSVVLIGRLAKQP</sequence>
<dbReference type="InterPro" id="IPR011650">
    <property type="entry name" value="Peptidase_M20_dimer"/>
</dbReference>
<evidence type="ECO:0000256" key="5">
    <source>
        <dbReference type="SAM" id="SignalP"/>
    </source>
</evidence>
<dbReference type="CDD" id="cd03885">
    <property type="entry name" value="M20_CPDG2"/>
    <property type="match status" value="1"/>
</dbReference>
<dbReference type="InterPro" id="IPR050072">
    <property type="entry name" value="Peptidase_M20A"/>
</dbReference>
<feature type="chain" id="PRO_5006423730" description="Peptidase M20 dimerisation domain-containing protein" evidence="5">
    <location>
        <begin position="37"/>
        <end position="444"/>
    </location>
</feature>
<organism evidence="7 8">
    <name type="scientific">OM182 bacterium BACL3 MAG-120507-bin80</name>
    <dbReference type="NCBI Taxonomy" id="1655577"/>
    <lineage>
        <taxon>Bacteria</taxon>
        <taxon>Pseudomonadati</taxon>
        <taxon>Pseudomonadota</taxon>
        <taxon>Gammaproteobacteria</taxon>
        <taxon>OMG group</taxon>
        <taxon>OM182 clade</taxon>
    </lineage>
</organism>
<evidence type="ECO:0000256" key="1">
    <source>
        <dbReference type="ARBA" id="ARBA00022723"/>
    </source>
</evidence>
<dbReference type="Pfam" id="PF07687">
    <property type="entry name" value="M20_dimer"/>
    <property type="match status" value="1"/>
</dbReference>
<reference evidence="7 8" key="1">
    <citation type="submission" date="2015-10" db="EMBL/GenBank/DDBJ databases">
        <title>Metagenome-Assembled Genomes uncover a global brackish microbiome.</title>
        <authorList>
            <person name="Hugerth L.W."/>
            <person name="Larsson J."/>
            <person name="Alneberg J."/>
            <person name="Lindh M.V."/>
            <person name="Legrand C."/>
            <person name="Pinhassi J."/>
            <person name="Andersson A.F."/>
        </authorList>
    </citation>
    <scope>NUCLEOTIDE SEQUENCE [LARGE SCALE GENOMIC DNA]</scope>
    <source>
        <strain evidence="7">BACL4 MAG-120507-bin80</strain>
    </source>
</reference>
<keyword evidence="3" id="KW-0170">Cobalt</keyword>
<dbReference type="AlphaFoldDB" id="A0A0R2SIA4"/>
<dbReference type="SUPFAM" id="SSF53187">
    <property type="entry name" value="Zn-dependent exopeptidases"/>
    <property type="match status" value="1"/>
</dbReference>
<gene>
    <name evidence="7" type="ORF">ABR69_00290</name>
</gene>
<evidence type="ECO:0000256" key="2">
    <source>
        <dbReference type="ARBA" id="ARBA00022801"/>
    </source>
</evidence>
<feature type="signal peptide" evidence="5">
    <location>
        <begin position="1"/>
        <end position="36"/>
    </location>
</feature>
<protein>
    <recommendedName>
        <fullName evidence="6">Peptidase M20 dimerisation domain-containing protein</fullName>
    </recommendedName>
</protein>
<dbReference type="GO" id="GO:0046872">
    <property type="term" value="F:metal ion binding"/>
    <property type="evidence" value="ECO:0007669"/>
    <property type="project" value="UniProtKB-KW"/>
</dbReference>
<dbReference type="Pfam" id="PF01546">
    <property type="entry name" value="Peptidase_M20"/>
    <property type="match status" value="1"/>
</dbReference>